<organism evidence="2 3">
    <name type="scientific">Actinocatenispora comari</name>
    <dbReference type="NCBI Taxonomy" id="2807577"/>
    <lineage>
        <taxon>Bacteria</taxon>
        <taxon>Bacillati</taxon>
        <taxon>Actinomycetota</taxon>
        <taxon>Actinomycetes</taxon>
        <taxon>Micromonosporales</taxon>
        <taxon>Micromonosporaceae</taxon>
        <taxon>Actinocatenispora</taxon>
    </lineage>
</organism>
<dbReference type="Proteomes" id="UP000614996">
    <property type="component" value="Unassembled WGS sequence"/>
</dbReference>
<sequence>MGPIDEYVRALTAALPGPARARASLVGEARDGLVDAAAAYREAGYPEWQAEQLAVADFGTVRELAGEYRTELALSQGRRTLLLTAAVQLNVWLFSEVSWRLGEHQLWSGAAPSAGYRLLARTVDALQLIPAGLALCAVLVAFTYGQRVLPRPDLLARASGVFGFGVAATMLVSCAVMSVATPGLAGVGPVTTSVLAAAVPAGLIAWSARRSFVAAAPLPA</sequence>
<keyword evidence="1" id="KW-0812">Transmembrane</keyword>
<gene>
    <name evidence="2" type="ORF">NUM_67130</name>
</gene>
<reference evidence="3" key="1">
    <citation type="journal article" date="2021" name="Int. J. Syst. Evol. Microbiol.">
        <title>Actinocatenispora comari sp. nov., an endophytic actinomycete isolated from aerial parts of Comarum salesowianum.</title>
        <authorList>
            <person name="Oyunbileg N."/>
            <person name="Iizaka Y."/>
            <person name="Hamada M."/>
            <person name="Davaapurev B.O."/>
            <person name="Fukumoto A."/>
            <person name="Tsetseg B."/>
            <person name="Kato F."/>
            <person name="Tamura T."/>
            <person name="Batkhuu J."/>
            <person name="Anzai Y."/>
        </authorList>
    </citation>
    <scope>NUCLEOTIDE SEQUENCE [LARGE SCALE GENOMIC DNA]</scope>
    <source>
        <strain evidence="3">NUM-2625</strain>
    </source>
</reference>
<name>A0A8J4AIP0_9ACTN</name>
<evidence type="ECO:0000313" key="3">
    <source>
        <dbReference type="Proteomes" id="UP000614996"/>
    </source>
</evidence>
<feature type="transmembrane region" description="Helical" evidence="1">
    <location>
        <begin position="119"/>
        <end position="142"/>
    </location>
</feature>
<dbReference type="InterPro" id="IPR047928">
    <property type="entry name" value="Perm_prefix_1"/>
</dbReference>
<dbReference type="EMBL" id="BOPO01000146">
    <property type="protein sequence ID" value="GIL31459.1"/>
    <property type="molecule type" value="Genomic_DNA"/>
</dbReference>
<protein>
    <submittedName>
        <fullName evidence="2">Uncharacterized protein</fullName>
    </submittedName>
</protein>
<keyword evidence="3" id="KW-1185">Reference proteome</keyword>
<comment type="caution">
    <text evidence="2">The sequence shown here is derived from an EMBL/GenBank/DDBJ whole genome shotgun (WGS) entry which is preliminary data.</text>
</comment>
<keyword evidence="1" id="KW-0472">Membrane</keyword>
<keyword evidence="1" id="KW-1133">Transmembrane helix</keyword>
<evidence type="ECO:0000256" key="1">
    <source>
        <dbReference type="SAM" id="Phobius"/>
    </source>
</evidence>
<accession>A0A8J4AIP0</accession>
<dbReference type="AlphaFoldDB" id="A0A8J4AIP0"/>
<dbReference type="NCBIfam" id="NF038403">
    <property type="entry name" value="perm_prefix_1"/>
    <property type="match status" value="1"/>
</dbReference>
<proteinExistence type="predicted"/>
<feature type="transmembrane region" description="Helical" evidence="1">
    <location>
        <begin position="186"/>
        <end position="206"/>
    </location>
</feature>
<feature type="transmembrane region" description="Helical" evidence="1">
    <location>
        <begin position="154"/>
        <end position="180"/>
    </location>
</feature>
<evidence type="ECO:0000313" key="2">
    <source>
        <dbReference type="EMBL" id="GIL31459.1"/>
    </source>
</evidence>